<organism evidence="3 4">
    <name type="scientific">Embleya scabrispora</name>
    <dbReference type="NCBI Taxonomy" id="159449"/>
    <lineage>
        <taxon>Bacteria</taxon>
        <taxon>Bacillati</taxon>
        <taxon>Actinomycetota</taxon>
        <taxon>Actinomycetes</taxon>
        <taxon>Kitasatosporales</taxon>
        <taxon>Streptomycetaceae</taxon>
        <taxon>Embleya</taxon>
    </lineage>
</organism>
<comment type="caution">
    <text evidence="3">The sequence shown here is derived from an EMBL/GenBank/DDBJ whole genome shotgun (WGS) entry which is preliminary data.</text>
</comment>
<keyword evidence="2" id="KW-0472">Membrane</keyword>
<feature type="transmembrane region" description="Helical" evidence="2">
    <location>
        <begin position="155"/>
        <end position="172"/>
    </location>
</feature>
<evidence type="ECO:0000256" key="2">
    <source>
        <dbReference type="SAM" id="Phobius"/>
    </source>
</evidence>
<gene>
    <name evidence="3" type="ORF">B4N89_22735</name>
</gene>
<evidence type="ECO:0000313" key="4">
    <source>
        <dbReference type="Proteomes" id="UP000190037"/>
    </source>
</evidence>
<dbReference type="STRING" id="159449.B4N89_22735"/>
<feature type="compositionally biased region" description="Low complexity" evidence="1">
    <location>
        <begin position="1"/>
        <end position="20"/>
    </location>
</feature>
<dbReference type="OrthoDB" id="9971343at2"/>
<feature type="transmembrane region" description="Helical" evidence="2">
    <location>
        <begin position="77"/>
        <end position="95"/>
    </location>
</feature>
<keyword evidence="4" id="KW-1185">Reference proteome</keyword>
<evidence type="ECO:0000256" key="1">
    <source>
        <dbReference type="SAM" id="MobiDB-lite"/>
    </source>
</evidence>
<feature type="transmembrane region" description="Helical" evidence="2">
    <location>
        <begin position="101"/>
        <end position="124"/>
    </location>
</feature>
<name>A0A1T3P340_9ACTN</name>
<feature type="region of interest" description="Disordered" evidence="1">
    <location>
        <begin position="1"/>
        <end position="47"/>
    </location>
</feature>
<dbReference type="AlphaFoldDB" id="A0A1T3P340"/>
<dbReference type="EMBL" id="MWQN01000001">
    <property type="protein sequence ID" value="OPC83381.1"/>
    <property type="molecule type" value="Genomic_DNA"/>
</dbReference>
<reference evidence="3 4" key="1">
    <citation type="submission" date="2017-03" db="EMBL/GenBank/DDBJ databases">
        <title>Draft genome sequence of Streptomyces scabrisporus NF3, endophyte isolated from Amphipterygium adstringens.</title>
        <authorList>
            <person name="Vazquez M."/>
            <person name="Ceapa C.D."/>
            <person name="Rodriguez Luna D."/>
            <person name="Sanchez Esquivel S."/>
        </authorList>
    </citation>
    <scope>NUCLEOTIDE SEQUENCE [LARGE SCALE GENOMIC DNA]</scope>
    <source>
        <strain evidence="3 4">NF3</strain>
    </source>
</reference>
<feature type="transmembrane region" description="Helical" evidence="2">
    <location>
        <begin position="48"/>
        <end position="70"/>
    </location>
</feature>
<keyword evidence="2" id="KW-1133">Transmembrane helix</keyword>
<evidence type="ECO:0000313" key="3">
    <source>
        <dbReference type="EMBL" id="OPC83381.1"/>
    </source>
</evidence>
<dbReference type="RefSeq" id="WP_078977673.1">
    <property type="nucleotide sequence ID" value="NZ_MWQN01000001.1"/>
</dbReference>
<feature type="compositionally biased region" description="Pro residues" evidence="1">
    <location>
        <begin position="34"/>
        <end position="43"/>
    </location>
</feature>
<sequence length="178" mass="17976">MSNNAPGSWGPQQGPGQWPQQPGPPGPFGSGPYGGPPPQPQPPRTGNAGLAVLAGVGAMLVAAGLYGVIVKSMEIQSTWFGVGVAALIAFAVGRVGGADPVLPVVATVLALLGVVLGQLTALTLSGADELDISVLDVLTDYGSDLMRGWKDGLEFFDFLVFGFAGVAAFGITKSVGEK</sequence>
<keyword evidence="2" id="KW-0812">Transmembrane</keyword>
<protein>
    <submittedName>
        <fullName evidence="3">Uncharacterized protein</fullName>
    </submittedName>
</protein>
<accession>A0A1T3P340</accession>
<proteinExistence type="predicted"/>
<dbReference type="Proteomes" id="UP000190037">
    <property type="component" value="Unassembled WGS sequence"/>
</dbReference>